<name>A0ABU5HDQ4_9BACT</name>
<organism evidence="3 4">
    <name type="scientific">Hyalangium rubrum</name>
    <dbReference type="NCBI Taxonomy" id="3103134"/>
    <lineage>
        <taxon>Bacteria</taxon>
        <taxon>Pseudomonadati</taxon>
        <taxon>Myxococcota</taxon>
        <taxon>Myxococcia</taxon>
        <taxon>Myxococcales</taxon>
        <taxon>Cystobacterineae</taxon>
        <taxon>Archangiaceae</taxon>
        <taxon>Hyalangium</taxon>
    </lineage>
</organism>
<feature type="region of interest" description="Disordered" evidence="1">
    <location>
        <begin position="27"/>
        <end position="49"/>
    </location>
</feature>
<proteinExistence type="predicted"/>
<gene>
    <name evidence="3" type="ORF">SYV04_33035</name>
</gene>
<comment type="caution">
    <text evidence="3">The sequence shown here is derived from an EMBL/GenBank/DDBJ whole genome shotgun (WGS) entry which is preliminary data.</text>
</comment>
<feature type="compositionally biased region" description="Basic and acidic residues" evidence="1">
    <location>
        <begin position="31"/>
        <end position="43"/>
    </location>
</feature>
<feature type="domain" description="Ig-like" evidence="2">
    <location>
        <begin position="49"/>
        <end position="162"/>
    </location>
</feature>
<dbReference type="EMBL" id="JAXIVS010000014">
    <property type="protein sequence ID" value="MDY7231262.1"/>
    <property type="molecule type" value="Genomic_DNA"/>
</dbReference>
<dbReference type="RefSeq" id="WP_321549977.1">
    <property type="nucleotide sequence ID" value="NZ_JAXIVS010000014.1"/>
</dbReference>
<evidence type="ECO:0000313" key="4">
    <source>
        <dbReference type="Proteomes" id="UP001291309"/>
    </source>
</evidence>
<reference evidence="3 4" key="1">
    <citation type="submission" date="2023-12" db="EMBL/GenBank/DDBJ databases">
        <title>the genome sequence of Hyalangium sp. s54d21.</title>
        <authorList>
            <person name="Zhang X."/>
        </authorList>
    </citation>
    <scope>NUCLEOTIDE SEQUENCE [LARGE SCALE GENOMIC DNA]</scope>
    <source>
        <strain evidence="4">s54d21</strain>
    </source>
</reference>
<dbReference type="PROSITE" id="PS51257">
    <property type="entry name" value="PROKAR_LIPOPROTEIN"/>
    <property type="match status" value="1"/>
</dbReference>
<sequence>MHAKQIRKGRGLAVAALGLVASACVQQRAEPVTRREEPRRAASEAHAAPRITSTFQSELSLVAGRAVTLRVVASDPQARGLSIRWAASTGTLGEPAREATQSEVEWTPPPCVLTGTTPSITATVTNALGLSAETTFTVTGGTTCLAGGGGARILSLHSESVAWNAR</sequence>
<dbReference type="Proteomes" id="UP001291309">
    <property type="component" value="Unassembled WGS sequence"/>
</dbReference>
<keyword evidence="4" id="KW-1185">Reference proteome</keyword>
<evidence type="ECO:0000313" key="3">
    <source>
        <dbReference type="EMBL" id="MDY7231262.1"/>
    </source>
</evidence>
<evidence type="ECO:0000256" key="1">
    <source>
        <dbReference type="SAM" id="MobiDB-lite"/>
    </source>
</evidence>
<evidence type="ECO:0000259" key="2">
    <source>
        <dbReference type="PROSITE" id="PS50835"/>
    </source>
</evidence>
<dbReference type="PROSITE" id="PS50835">
    <property type="entry name" value="IG_LIKE"/>
    <property type="match status" value="1"/>
</dbReference>
<accession>A0ABU5HDQ4</accession>
<protein>
    <recommendedName>
        <fullName evidence="2">Ig-like domain-containing protein</fullName>
    </recommendedName>
</protein>
<dbReference type="InterPro" id="IPR007110">
    <property type="entry name" value="Ig-like_dom"/>
</dbReference>